<dbReference type="Proteomes" id="UP000594121">
    <property type="component" value="Chromosome"/>
</dbReference>
<dbReference type="SMART" id="SM00831">
    <property type="entry name" value="Cation_ATPase_N"/>
    <property type="match status" value="1"/>
</dbReference>
<evidence type="ECO:0000259" key="1">
    <source>
        <dbReference type="SMART" id="SM00831"/>
    </source>
</evidence>
<dbReference type="RefSeq" id="WP_192818656.1">
    <property type="nucleotide sequence ID" value="NZ_CP062310.1"/>
</dbReference>
<evidence type="ECO:0000313" key="3">
    <source>
        <dbReference type="Proteomes" id="UP000594121"/>
    </source>
</evidence>
<dbReference type="InterPro" id="IPR004014">
    <property type="entry name" value="ATPase_P-typ_cation-transptr_N"/>
</dbReference>
<dbReference type="Gene3D" id="2.70.150.10">
    <property type="entry name" value="Calcium-transporting ATPase, cytoplasmic transduction domain A"/>
    <property type="match status" value="1"/>
</dbReference>
<name>A0A7L9FID4_9CREN</name>
<dbReference type="InterPro" id="IPR023298">
    <property type="entry name" value="ATPase_P-typ_TM_dom_sf"/>
</dbReference>
<dbReference type="EMBL" id="CP062310">
    <property type="protein sequence ID" value="QOJ78684.1"/>
    <property type="molecule type" value="Genomic_DNA"/>
</dbReference>
<keyword evidence="3" id="KW-1185">Reference proteome</keyword>
<sequence length="132" mass="14606">MDSSAPAYRTLDFESLSIEEALNILRSSPSGLSEEEVARRLAEVGPNEVVEKKENPLVEYLKRYWGPLPWLMEVTAILSYVTGRYIEAIIMVGLLVLNASLGHLHARSSKKAVEALKKRLSIRVSVLRGGVG</sequence>
<feature type="domain" description="Cation-transporting P-type ATPase N-terminal" evidence="1">
    <location>
        <begin position="12"/>
        <end position="84"/>
    </location>
</feature>
<proteinExistence type="predicted"/>
<accession>A0A7L9FID4</accession>
<evidence type="ECO:0000313" key="2">
    <source>
        <dbReference type="EMBL" id="QOJ78684.1"/>
    </source>
</evidence>
<dbReference type="KEGG" id="thel:IG193_08000"/>
<dbReference type="AlphaFoldDB" id="A0A7L9FID4"/>
<protein>
    <recommendedName>
        <fullName evidence="1">Cation-transporting P-type ATPase N-terminal domain-containing protein</fullName>
    </recommendedName>
</protein>
<reference evidence="2 3" key="1">
    <citation type="submission" date="2020-10" db="EMBL/GenBank/DDBJ databases">
        <title>Thermofilum lucidum 3507LT sp. nov. a novel member of Thermofilaceae family isolated from Chile hot spring, and proposal of description order Thermofilales.</title>
        <authorList>
            <person name="Zayulina K.S."/>
            <person name="Elcheninov A.G."/>
            <person name="Toshchakov S.V."/>
            <person name="Kublanov I.V."/>
        </authorList>
    </citation>
    <scope>NUCLEOTIDE SEQUENCE [LARGE SCALE GENOMIC DNA]</scope>
    <source>
        <strain evidence="2 3">3507LT</strain>
    </source>
</reference>
<dbReference type="PANTHER" id="PTHR42861">
    <property type="entry name" value="CALCIUM-TRANSPORTING ATPASE"/>
    <property type="match status" value="1"/>
</dbReference>
<dbReference type="GeneID" id="59149830"/>
<dbReference type="InParanoid" id="A0A7L9FID4"/>
<dbReference type="Gene3D" id="1.20.1110.10">
    <property type="entry name" value="Calcium-transporting ATPase, transmembrane domain"/>
    <property type="match status" value="1"/>
</dbReference>
<gene>
    <name evidence="2" type="ORF">IG193_08000</name>
</gene>
<dbReference type="Pfam" id="PF00690">
    <property type="entry name" value="Cation_ATPase_N"/>
    <property type="match status" value="1"/>
</dbReference>
<organism evidence="2 3">
    <name type="scientific">Infirmifilum lucidum</name>
    <dbReference type="NCBI Taxonomy" id="2776706"/>
    <lineage>
        <taxon>Archaea</taxon>
        <taxon>Thermoproteota</taxon>
        <taxon>Thermoprotei</taxon>
        <taxon>Thermofilales</taxon>
        <taxon>Thermofilaceae</taxon>
        <taxon>Infirmifilum</taxon>
    </lineage>
</organism>
<dbReference type="SUPFAM" id="SSF81665">
    <property type="entry name" value="Calcium ATPase, transmembrane domain M"/>
    <property type="match status" value="1"/>
</dbReference>